<evidence type="ECO:0000313" key="2">
    <source>
        <dbReference type="EnsemblPlants" id="EMT03467"/>
    </source>
</evidence>
<comment type="pathway">
    <text evidence="1">Protein modification; protein ubiquitination.</text>
</comment>
<dbReference type="Gene3D" id="3.30.710.10">
    <property type="entry name" value="Potassium Channel Kv1.1, Chain A"/>
    <property type="match status" value="1"/>
</dbReference>
<protein>
    <submittedName>
        <fullName evidence="2">Uncharacterized protein</fullName>
    </submittedName>
</protein>
<dbReference type="InterPro" id="IPR011333">
    <property type="entry name" value="SKP1/BTB/POZ_sf"/>
</dbReference>
<dbReference type="CDD" id="cd18186">
    <property type="entry name" value="BTB_POZ_ZBTB_KLHL-like"/>
    <property type="match status" value="1"/>
</dbReference>
<accession>N1QQW2</accession>
<dbReference type="InterPro" id="IPR000210">
    <property type="entry name" value="BTB/POZ_dom"/>
</dbReference>
<organism evidence="2">
    <name type="scientific">Aegilops tauschii</name>
    <name type="common">Tausch's goatgrass</name>
    <name type="synonym">Aegilops squarrosa</name>
    <dbReference type="NCBI Taxonomy" id="37682"/>
    <lineage>
        <taxon>Eukaryota</taxon>
        <taxon>Viridiplantae</taxon>
        <taxon>Streptophyta</taxon>
        <taxon>Embryophyta</taxon>
        <taxon>Tracheophyta</taxon>
        <taxon>Spermatophyta</taxon>
        <taxon>Magnoliopsida</taxon>
        <taxon>Liliopsida</taxon>
        <taxon>Poales</taxon>
        <taxon>Poaceae</taxon>
        <taxon>BOP clade</taxon>
        <taxon>Pooideae</taxon>
        <taxon>Triticodae</taxon>
        <taxon>Triticeae</taxon>
        <taxon>Triticinae</taxon>
        <taxon>Aegilops</taxon>
    </lineage>
</organism>
<evidence type="ECO:0000256" key="1">
    <source>
        <dbReference type="ARBA" id="ARBA00004906"/>
    </source>
</evidence>
<name>N1QQW2_AEGTA</name>
<dbReference type="EnsemblPlants" id="EMT03467">
    <property type="protein sequence ID" value="EMT03467"/>
    <property type="gene ID" value="F775_22898"/>
</dbReference>
<dbReference type="SUPFAM" id="SSF54695">
    <property type="entry name" value="POZ domain"/>
    <property type="match status" value="1"/>
</dbReference>
<dbReference type="PROSITE" id="PS50097">
    <property type="entry name" value="BTB"/>
    <property type="match status" value="1"/>
</dbReference>
<proteinExistence type="predicted"/>
<reference evidence="2" key="1">
    <citation type="submission" date="2015-06" db="UniProtKB">
        <authorList>
            <consortium name="EnsemblPlants"/>
        </authorList>
    </citation>
    <scope>IDENTIFICATION</scope>
</reference>
<sequence length="52" mass="5547">MSNETDVTIHVGGETFPVHRSVLEAASPAFEVDLENNATGEDFAPSGVDDDR</sequence>
<dbReference type="AlphaFoldDB" id="N1QQW2"/>
<dbReference type="Pfam" id="PF00651">
    <property type="entry name" value="BTB"/>
    <property type="match status" value="1"/>
</dbReference>